<dbReference type="Pfam" id="PF03881">
    <property type="entry name" value="Fructosamin_kin"/>
    <property type="match status" value="1"/>
</dbReference>
<dbReference type="EMBL" id="MU855440">
    <property type="protein sequence ID" value="KAK3903586.1"/>
    <property type="molecule type" value="Genomic_DNA"/>
</dbReference>
<evidence type="ECO:0000313" key="4">
    <source>
        <dbReference type="EMBL" id="KAK3903586.1"/>
    </source>
</evidence>
<gene>
    <name evidence="4" type="ORF">C8A05DRAFT_43216</name>
</gene>
<dbReference type="EC" id="2.7.1.172" evidence="1"/>
<evidence type="ECO:0000256" key="3">
    <source>
        <dbReference type="SAM" id="MobiDB-lite"/>
    </source>
</evidence>
<name>A0AAN6MMD6_9PEZI</name>
<dbReference type="Gene3D" id="3.90.1200.10">
    <property type="match status" value="1"/>
</dbReference>
<reference evidence="4" key="1">
    <citation type="journal article" date="2023" name="Mol. Phylogenet. Evol.">
        <title>Genome-scale phylogeny and comparative genomics of the fungal order Sordariales.</title>
        <authorList>
            <person name="Hensen N."/>
            <person name="Bonometti L."/>
            <person name="Westerberg I."/>
            <person name="Brannstrom I.O."/>
            <person name="Guillou S."/>
            <person name="Cros-Aarteil S."/>
            <person name="Calhoun S."/>
            <person name="Haridas S."/>
            <person name="Kuo A."/>
            <person name="Mondo S."/>
            <person name="Pangilinan J."/>
            <person name="Riley R."/>
            <person name="LaButti K."/>
            <person name="Andreopoulos B."/>
            <person name="Lipzen A."/>
            <person name="Chen C."/>
            <person name="Yan M."/>
            <person name="Daum C."/>
            <person name="Ng V."/>
            <person name="Clum A."/>
            <person name="Steindorff A."/>
            <person name="Ohm R.A."/>
            <person name="Martin F."/>
            <person name="Silar P."/>
            <person name="Natvig D.O."/>
            <person name="Lalanne C."/>
            <person name="Gautier V."/>
            <person name="Ament-Velasquez S.L."/>
            <person name="Kruys A."/>
            <person name="Hutchinson M.I."/>
            <person name="Powell A.J."/>
            <person name="Barry K."/>
            <person name="Miller A.N."/>
            <person name="Grigoriev I.V."/>
            <person name="Debuchy R."/>
            <person name="Gladieux P."/>
            <person name="Hiltunen Thoren M."/>
            <person name="Johannesson H."/>
        </authorList>
    </citation>
    <scope>NUCLEOTIDE SEQUENCE</scope>
    <source>
        <strain evidence="4">CBS 103.79</strain>
    </source>
</reference>
<organism evidence="4 5">
    <name type="scientific">Staphylotrichum tortipilum</name>
    <dbReference type="NCBI Taxonomy" id="2831512"/>
    <lineage>
        <taxon>Eukaryota</taxon>
        <taxon>Fungi</taxon>
        <taxon>Dikarya</taxon>
        <taxon>Ascomycota</taxon>
        <taxon>Pezizomycotina</taxon>
        <taxon>Sordariomycetes</taxon>
        <taxon>Sordariomycetidae</taxon>
        <taxon>Sordariales</taxon>
        <taxon>Chaetomiaceae</taxon>
        <taxon>Staphylotrichum</taxon>
    </lineage>
</organism>
<dbReference type="PANTHER" id="PTHR12149">
    <property type="entry name" value="FRUCTOSAMINE 3 KINASE-RELATED PROTEIN"/>
    <property type="match status" value="1"/>
</dbReference>
<accession>A0AAN6MMD6</accession>
<keyword evidence="4" id="KW-0418">Kinase</keyword>
<keyword evidence="4" id="KW-0808">Transferase</keyword>
<dbReference type="AlphaFoldDB" id="A0AAN6MMD6"/>
<evidence type="ECO:0000256" key="2">
    <source>
        <dbReference type="ARBA" id="ARBA00048655"/>
    </source>
</evidence>
<evidence type="ECO:0000313" key="5">
    <source>
        <dbReference type="Proteomes" id="UP001303889"/>
    </source>
</evidence>
<dbReference type="Proteomes" id="UP001303889">
    <property type="component" value="Unassembled WGS sequence"/>
</dbReference>
<evidence type="ECO:0000256" key="1">
    <source>
        <dbReference type="ARBA" id="ARBA00011961"/>
    </source>
</evidence>
<reference evidence="4" key="2">
    <citation type="submission" date="2023-05" db="EMBL/GenBank/DDBJ databases">
        <authorList>
            <consortium name="Lawrence Berkeley National Laboratory"/>
            <person name="Steindorff A."/>
            <person name="Hensen N."/>
            <person name="Bonometti L."/>
            <person name="Westerberg I."/>
            <person name="Brannstrom I.O."/>
            <person name="Guillou S."/>
            <person name="Cros-Aarteil S."/>
            <person name="Calhoun S."/>
            <person name="Haridas S."/>
            <person name="Kuo A."/>
            <person name="Mondo S."/>
            <person name="Pangilinan J."/>
            <person name="Riley R."/>
            <person name="Labutti K."/>
            <person name="Andreopoulos B."/>
            <person name="Lipzen A."/>
            <person name="Chen C."/>
            <person name="Yanf M."/>
            <person name="Daum C."/>
            <person name="Ng V."/>
            <person name="Clum A."/>
            <person name="Ohm R."/>
            <person name="Martin F."/>
            <person name="Silar P."/>
            <person name="Natvig D."/>
            <person name="Lalanne C."/>
            <person name="Gautier V."/>
            <person name="Ament-Velasquez S.L."/>
            <person name="Kruys A."/>
            <person name="Hutchinson M.I."/>
            <person name="Powell A.J."/>
            <person name="Barry K."/>
            <person name="Miller A.N."/>
            <person name="Grigoriev I.V."/>
            <person name="Debuchy R."/>
            <person name="Gladieux P."/>
            <person name="Thoren M.H."/>
            <person name="Johannesson H."/>
        </authorList>
    </citation>
    <scope>NUCLEOTIDE SEQUENCE</scope>
    <source>
        <strain evidence="4">CBS 103.79</strain>
    </source>
</reference>
<feature type="region of interest" description="Disordered" evidence="3">
    <location>
        <begin position="330"/>
        <end position="353"/>
    </location>
</feature>
<keyword evidence="5" id="KW-1185">Reference proteome</keyword>
<dbReference type="GO" id="GO:0016301">
    <property type="term" value="F:kinase activity"/>
    <property type="evidence" value="ECO:0007669"/>
    <property type="project" value="UniProtKB-KW"/>
</dbReference>
<comment type="caution">
    <text evidence="4">The sequence shown here is derived from an EMBL/GenBank/DDBJ whole genome shotgun (WGS) entry which is preliminary data.</text>
</comment>
<dbReference type="InterPro" id="IPR016477">
    <property type="entry name" value="Fructo-/Ketosamine-3-kinase"/>
</dbReference>
<protein>
    <recommendedName>
        <fullName evidence="1">protein-ribulosamine 3-kinase</fullName>
        <ecNumber evidence="1">2.7.1.172</ecNumber>
    </recommendedName>
</protein>
<dbReference type="GO" id="GO:0102193">
    <property type="term" value="F:protein-ribulosamine 3-kinase activity"/>
    <property type="evidence" value="ECO:0007669"/>
    <property type="project" value="UniProtKB-EC"/>
</dbReference>
<sequence>MTIKQVVATLNGAFPTDEVLFEALPPGRTVISTTHCAKGAWTITGKLAVQDTEGNTERYFVKIAFGEPGRIMLGGEFESAKVIHAVTPDFIPAPIGFGRFRTPSPATYFYMSEYVDMDVPAIPDPDEFGSRLARLHRGSQSPNGKFGFHDTWAAFYRDMFLGVCALDMKRNGPWPEYERAIDQIVQKVIPRLLDNLLDQGQPIKPCIIHGDLWDGNVGLRKNTGASILFDAGSFYGHNEMELSTWRCEYTSVFWAKEYTEAYLRHYPAAEPAGEFEDRNRLYSLKGVINYSAGHTGSQLRKTAYNNMCYLCEKYAPIEGIAKYDPRVSHQTEPEGKWKYQRPRPFPKEDIPGP</sequence>
<dbReference type="SUPFAM" id="SSF56112">
    <property type="entry name" value="Protein kinase-like (PK-like)"/>
    <property type="match status" value="1"/>
</dbReference>
<dbReference type="PANTHER" id="PTHR12149:SF8">
    <property type="entry name" value="PROTEIN-RIBULOSAMINE 3-KINASE"/>
    <property type="match status" value="1"/>
</dbReference>
<comment type="catalytic activity">
    <reaction evidence="2">
        <text>N(6)-D-ribulosyl-L-lysyl-[protein] + ATP = N(6)-(3-O-phospho-D-ribulosyl)-L-lysyl-[protein] + ADP + H(+)</text>
        <dbReference type="Rhea" id="RHEA:48432"/>
        <dbReference type="Rhea" id="RHEA-COMP:12103"/>
        <dbReference type="Rhea" id="RHEA-COMP:12104"/>
        <dbReference type="ChEBI" id="CHEBI:15378"/>
        <dbReference type="ChEBI" id="CHEBI:30616"/>
        <dbReference type="ChEBI" id="CHEBI:90418"/>
        <dbReference type="ChEBI" id="CHEBI:90420"/>
        <dbReference type="ChEBI" id="CHEBI:456216"/>
        <dbReference type="EC" id="2.7.1.172"/>
    </reaction>
    <physiologicalReaction direction="left-to-right" evidence="2">
        <dbReference type="Rhea" id="RHEA:48433"/>
    </physiologicalReaction>
</comment>
<proteinExistence type="predicted"/>
<dbReference type="InterPro" id="IPR011009">
    <property type="entry name" value="Kinase-like_dom_sf"/>
</dbReference>